<feature type="compositionally biased region" description="Low complexity" evidence="5">
    <location>
        <begin position="1"/>
        <end position="14"/>
    </location>
</feature>
<evidence type="ECO:0000256" key="3">
    <source>
        <dbReference type="ARBA" id="ARBA00023163"/>
    </source>
</evidence>
<dbReference type="PANTHER" id="PTHR30055:SF234">
    <property type="entry name" value="HTH-TYPE TRANSCRIPTIONAL REGULATOR BETI"/>
    <property type="match status" value="1"/>
</dbReference>
<dbReference type="Gene3D" id="1.10.357.10">
    <property type="entry name" value="Tetracycline Repressor, domain 2"/>
    <property type="match status" value="1"/>
</dbReference>
<sequence>MATMTTRTTGAPGRRPNRRGEGALLRGELVAAASALLEEGEGEQSLSLRAVARRAGVAPQSVYLHFADVRALLVAVYEARFGELLATLENAGGGGDGLDGRARLRALCLAYCGYGQAHPGHYRVLFGTAGSPGWEPDQMAGLPALALLDEAVRAAGRAPGGAGAVGIAPETLGVWAALHGLVTLRRDRPGFPWPPVEVLVDALLDAPAGDGVRAAS</sequence>
<feature type="domain" description="HTH tetR-type" evidence="6">
    <location>
        <begin position="23"/>
        <end position="84"/>
    </location>
</feature>
<name>A0A9W6V355_9ACTN</name>
<protein>
    <submittedName>
        <fullName evidence="7">TetR family transcriptional regulator</fullName>
    </submittedName>
</protein>
<dbReference type="AlphaFoldDB" id="A0A9W6V355"/>
<reference evidence="7" key="1">
    <citation type="submission" date="2023-02" db="EMBL/GenBank/DDBJ databases">
        <title>Kitasatospora phosalacinea NBRC 14627.</title>
        <authorList>
            <person name="Ichikawa N."/>
            <person name="Sato H."/>
            <person name="Tonouchi N."/>
        </authorList>
    </citation>
    <scope>NUCLEOTIDE SEQUENCE</scope>
    <source>
        <strain evidence="7">NBRC 14627</strain>
    </source>
</reference>
<dbReference type="InterPro" id="IPR036271">
    <property type="entry name" value="Tet_transcr_reg_TetR-rel_C_sf"/>
</dbReference>
<dbReference type="Pfam" id="PF00440">
    <property type="entry name" value="TetR_N"/>
    <property type="match status" value="1"/>
</dbReference>
<dbReference type="InterPro" id="IPR050109">
    <property type="entry name" value="HTH-type_TetR-like_transc_reg"/>
</dbReference>
<evidence type="ECO:0000313" key="7">
    <source>
        <dbReference type="EMBL" id="GLW71898.1"/>
    </source>
</evidence>
<evidence type="ECO:0000259" key="6">
    <source>
        <dbReference type="PROSITE" id="PS50977"/>
    </source>
</evidence>
<accession>A0A9W6V355</accession>
<gene>
    <name evidence="7" type="ORF">Kpho02_41970</name>
</gene>
<evidence type="ECO:0000313" key="8">
    <source>
        <dbReference type="Proteomes" id="UP001165041"/>
    </source>
</evidence>
<proteinExistence type="predicted"/>
<evidence type="ECO:0000256" key="1">
    <source>
        <dbReference type="ARBA" id="ARBA00023015"/>
    </source>
</evidence>
<dbReference type="PANTHER" id="PTHR30055">
    <property type="entry name" value="HTH-TYPE TRANSCRIPTIONAL REGULATOR RUTR"/>
    <property type="match status" value="1"/>
</dbReference>
<organism evidence="7 8">
    <name type="scientific">Kitasatospora phosalacinea</name>
    <dbReference type="NCBI Taxonomy" id="2065"/>
    <lineage>
        <taxon>Bacteria</taxon>
        <taxon>Bacillati</taxon>
        <taxon>Actinomycetota</taxon>
        <taxon>Actinomycetes</taxon>
        <taxon>Kitasatosporales</taxon>
        <taxon>Streptomycetaceae</taxon>
        <taxon>Kitasatospora</taxon>
    </lineage>
</organism>
<dbReference type="GO" id="GO:0000976">
    <property type="term" value="F:transcription cis-regulatory region binding"/>
    <property type="evidence" value="ECO:0007669"/>
    <property type="project" value="TreeGrafter"/>
</dbReference>
<comment type="caution">
    <text evidence="7">The sequence shown here is derived from an EMBL/GenBank/DDBJ whole genome shotgun (WGS) entry which is preliminary data.</text>
</comment>
<keyword evidence="3" id="KW-0804">Transcription</keyword>
<dbReference type="Proteomes" id="UP001165041">
    <property type="component" value="Unassembled WGS sequence"/>
</dbReference>
<dbReference type="GO" id="GO:0003700">
    <property type="term" value="F:DNA-binding transcription factor activity"/>
    <property type="evidence" value="ECO:0007669"/>
    <property type="project" value="TreeGrafter"/>
</dbReference>
<dbReference type="InterPro" id="IPR001647">
    <property type="entry name" value="HTH_TetR"/>
</dbReference>
<keyword evidence="1" id="KW-0805">Transcription regulation</keyword>
<feature type="DNA-binding region" description="H-T-H motif" evidence="4">
    <location>
        <begin position="47"/>
        <end position="66"/>
    </location>
</feature>
<dbReference type="SUPFAM" id="SSF48498">
    <property type="entry name" value="Tetracyclin repressor-like, C-terminal domain"/>
    <property type="match status" value="1"/>
</dbReference>
<evidence type="ECO:0000256" key="2">
    <source>
        <dbReference type="ARBA" id="ARBA00023125"/>
    </source>
</evidence>
<evidence type="ECO:0000256" key="4">
    <source>
        <dbReference type="PROSITE-ProRule" id="PRU00335"/>
    </source>
</evidence>
<feature type="region of interest" description="Disordered" evidence="5">
    <location>
        <begin position="1"/>
        <end position="20"/>
    </location>
</feature>
<evidence type="ECO:0000256" key="5">
    <source>
        <dbReference type="SAM" id="MobiDB-lite"/>
    </source>
</evidence>
<dbReference type="PROSITE" id="PS50977">
    <property type="entry name" value="HTH_TETR_2"/>
    <property type="match status" value="1"/>
</dbReference>
<keyword evidence="2 4" id="KW-0238">DNA-binding</keyword>
<dbReference type="InterPro" id="IPR009057">
    <property type="entry name" value="Homeodomain-like_sf"/>
</dbReference>
<dbReference type="Pfam" id="PF13305">
    <property type="entry name" value="TetR_C_33"/>
    <property type="match status" value="1"/>
</dbReference>
<dbReference type="EMBL" id="BSSA01000014">
    <property type="protein sequence ID" value="GLW71898.1"/>
    <property type="molecule type" value="Genomic_DNA"/>
</dbReference>
<dbReference type="InterPro" id="IPR025996">
    <property type="entry name" value="MT1864/Rv1816-like_C"/>
</dbReference>
<dbReference type="SUPFAM" id="SSF46689">
    <property type="entry name" value="Homeodomain-like"/>
    <property type="match status" value="1"/>
</dbReference>